<sequence>MSESNSGMDIKKQSFEQVDDDPASYLDSLIAQFEDDSNAHFANEIDQLQSTADGEIGLIKQAVLEPEKSSSQNPPLDKAGDLGKSLLVGMVVVAVLGVGLWLAFRGDDKAQTIIATGQPVTTATEHAAAQPVPPQPAAIPVVKEPITTQLKTVVPEPSEPPLSAAEQQAEVKTEAAADSDTIQHPGADLASRKVTAPKSGQSGKVWAVNLTSVSTLASAGEIEEDLNSRGVTTEVKRVTVGGKLFYRIRIPGFGSREEAEQVRLPFLKEREFSSAWVEDYRVEVLPSE</sequence>
<dbReference type="SUPFAM" id="SSF110997">
    <property type="entry name" value="Sporulation related repeat"/>
    <property type="match status" value="1"/>
</dbReference>
<evidence type="ECO:0000256" key="1">
    <source>
        <dbReference type="SAM" id="MobiDB-lite"/>
    </source>
</evidence>
<evidence type="ECO:0000313" key="4">
    <source>
        <dbReference type="EMBL" id="ATX79307.1"/>
    </source>
</evidence>
<reference evidence="4 5" key="1">
    <citation type="submission" date="2016-12" db="EMBL/GenBank/DDBJ databases">
        <title>Isolation and genomic insights into novel planktonic Zetaproteobacteria from stratified waters of the Chesapeake Bay.</title>
        <authorList>
            <person name="McAllister S.M."/>
            <person name="Kato S."/>
            <person name="Chan C.S."/>
            <person name="Chiu B.K."/>
            <person name="Field E.K."/>
        </authorList>
    </citation>
    <scope>NUCLEOTIDE SEQUENCE [LARGE SCALE GENOMIC DNA]</scope>
    <source>
        <strain evidence="4 5">CP-5</strain>
    </source>
</reference>
<dbReference type="PANTHER" id="PTHR38687">
    <property type="entry name" value="CELL DIVISION PROTEIN DEDD-RELATED"/>
    <property type="match status" value="1"/>
</dbReference>
<dbReference type="InterPro" id="IPR052521">
    <property type="entry name" value="Cell_div_SPOR-domain"/>
</dbReference>
<keyword evidence="5" id="KW-1185">Reference proteome</keyword>
<keyword evidence="2" id="KW-1133">Transmembrane helix</keyword>
<dbReference type="InterPro" id="IPR007730">
    <property type="entry name" value="SPOR-like_dom"/>
</dbReference>
<name>A0A2K8KWQ5_MARES</name>
<evidence type="ECO:0000256" key="2">
    <source>
        <dbReference type="SAM" id="Phobius"/>
    </source>
</evidence>
<dbReference type="GO" id="GO:0030428">
    <property type="term" value="C:cell septum"/>
    <property type="evidence" value="ECO:0007669"/>
    <property type="project" value="TreeGrafter"/>
</dbReference>
<dbReference type="Proteomes" id="UP000231701">
    <property type="component" value="Chromosome"/>
</dbReference>
<feature type="region of interest" description="Disordered" evidence="1">
    <location>
        <begin position="154"/>
        <end position="196"/>
    </location>
</feature>
<dbReference type="KEGG" id="maes:Ga0123461_0887"/>
<feature type="transmembrane region" description="Helical" evidence="2">
    <location>
        <begin position="85"/>
        <end position="104"/>
    </location>
</feature>
<keyword evidence="2" id="KW-0812">Transmembrane</keyword>
<dbReference type="GO" id="GO:0032153">
    <property type="term" value="C:cell division site"/>
    <property type="evidence" value="ECO:0007669"/>
    <property type="project" value="TreeGrafter"/>
</dbReference>
<feature type="domain" description="SPOR" evidence="3">
    <location>
        <begin position="200"/>
        <end position="279"/>
    </location>
</feature>
<dbReference type="Gene3D" id="3.30.70.1070">
    <property type="entry name" value="Sporulation related repeat"/>
    <property type="match status" value="1"/>
</dbReference>
<proteinExistence type="predicted"/>
<dbReference type="GO" id="GO:0032506">
    <property type="term" value="P:cytokinetic process"/>
    <property type="evidence" value="ECO:0007669"/>
    <property type="project" value="TreeGrafter"/>
</dbReference>
<dbReference type="PROSITE" id="PS51724">
    <property type="entry name" value="SPOR"/>
    <property type="match status" value="1"/>
</dbReference>
<keyword evidence="2" id="KW-0472">Membrane</keyword>
<gene>
    <name evidence="4" type="ORF">Ga0123461_0887</name>
</gene>
<evidence type="ECO:0000313" key="5">
    <source>
        <dbReference type="Proteomes" id="UP000231701"/>
    </source>
</evidence>
<dbReference type="Pfam" id="PF05036">
    <property type="entry name" value="SPOR"/>
    <property type="match status" value="1"/>
</dbReference>
<dbReference type="AlphaFoldDB" id="A0A2K8KWQ5"/>
<dbReference type="EMBL" id="CP018799">
    <property type="protein sequence ID" value="ATX79307.1"/>
    <property type="molecule type" value="Genomic_DNA"/>
</dbReference>
<dbReference type="PANTHER" id="PTHR38687:SF1">
    <property type="entry name" value="CELL DIVISION PROTEIN DEDD"/>
    <property type="match status" value="1"/>
</dbReference>
<dbReference type="GO" id="GO:0042834">
    <property type="term" value="F:peptidoglycan binding"/>
    <property type="evidence" value="ECO:0007669"/>
    <property type="project" value="InterPro"/>
</dbReference>
<dbReference type="InterPro" id="IPR036680">
    <property type="entry name" value="SPOR-like_sf"/>
</dbReference>
<protein>
    <submittedName>
        <fullName evidence="4">Sporulation related domain-containing protein</fullName>
    </submittedName>
</protein>
<organism evidence="4 5">
    <name type="scientific">Mariprofundus aestuarium</name>
    <dbReference type="NCBI Taxonomy" id="1921086"/>
    <lineage>
        <taxon>Bacteria</taxon>
        <taxon>Pseudomonadati</taxon>
        <taxon>Pseudomonadota</taxon>
        <taxon>Candidatius Mariprofundia</taxon>
        <taxon>Mariprofundales</taxon>
        <taxon>Mariprofundaceae</taxon>
        <taxon>Mariprofundus</taxon>
    </lineage>
</organism>
<dbReference type="OrthoDB" id="5565130at2"/>
<evidence type="ECO:0000259" key="3">
    <source>
        <dbReference type="PROSITE" id="PS51724"/>
    </source>
</evidence>
<accession>A0A2K8KWQ5</accession>
<dbReference type="RefSeq" id="WP_157819220.1">
    <property type="nucleotide sequence ID" value="NZ_CP018799.1"/>
</dbReference>